<dbReference type="Gene3D" id="3.30.700.10">
    <property type="entry name" value="Glycoprotein, Type 4 Pilin"/>
    <property type="match status" value="1"/>
</dbReference>
<reference evidence="2 3" key="1">
    <citation type="submission" date="2020-04" db="EMBL/GenBank/DDBJ databases">
        <authorList>
            <person name="Hitch T.C.A."/>
            <person name="Wylensek D."/>
            <person name="Clavel T."/>
        </authorList>
    </citation>
    <scope>NUCLEOTIDE SEQUENCE [LARGE SCALE GENOMIC DNA]</scope>
    <source>
        <strain evidence="2 3">COR2-253-APC-1A</strain>
    </source>
</reference>
<dbReference type="InterPro" id="IPR012902">
    <property type="entry name" value="N_methyl_site"/>
</dbReference>
<keyword evidence="1" id="KW-1133">Transmembrane helix</keyword>
<dbReference type="EMBL" id="JABAEW010000059">
    <property type="protein sequence ID" value="NMD88790.1"/>
    <property type="molecule type" value="Genomic_DNA"/>
</dbReference>
<name>A0A848B549_9BACT</name>
<comment type="caution">
    <text evidence="2">The sequence shown here is derived from an EMBL/GenBank/DDBJ whole genome shotgun (WGS) entry which is preliminary data.</text>
</comment>
<dbReference type="PANTHER" id="PTHR30093:SF2">
    <property type="entry name" value="TYPE II SECRETION SYSTEM PROTEIN H"/>
    <property type="match status" value="1"/>
</dbReference>
<dbReference type="SUPFAM" id="SSF54523">
    <property type="entry name" value="Pili subunits"/>
    <property type="match status" value="1"/>
</dbReference>
<dbReference type="NCBIfam" id="TIGR02532">
    <property type="entry name" value="IV_pilin_GFxxxE"/>
    <property type="match status" value="1"/>
</dbReference>
<keyword evidence="1" id="KW-0472">Membrane</keyword>
<sequence>MKQNSATRTQKANIFPRPLVPALRKREGFGGEKAAICAASLPVPNLLNISLTFCKLSRLCQCSASGKSEQKREVVFPQKSGKRTSRYCGSSFPAGRPLLRLSTAPYPALAPCRTQGARHEADTPPAYCRLRPFTLIELLVVIAIIAILASMLLPALNKARETAYQASCLSNLKQLSLVEQFYAEAYDGGPFPGGDMSRNGGKGWTWVTLLQDLSLIQDKVIRCPAQRNQRRSGGVVVGDGRTVYEYYQNYATNTASSPNITLRNGSYQRNVGFRKFGAMKQPSVKLLLIDCDTDRDNGVWNLVGMSFSQYKNRYSMRHGGGMNALWADLHASYEKTPLQYNNYNKHFDLTKSE</sequence>
<gene>
    <name evidence="2" type="ORF">HF882_19580</name>
</gene>
<protein>
    <submittedName>
        <fullName evidence="2">Type II secretion system protein</fullName>
    </submittedName>
</protein>
<dbReference type="Proteomes" id="UP000576225">
    <property type="component" value="Unassembled WGS sequence"/>
</dbReference>
<feature type="transmembrane region" description="Helical" evidence="1">
    <location>
        <begin position="135"/>
        <end position="156"/>
    </location>
</feature>
<evidence type="ECO:0000313" key="3">
    <source>
        <dbReference type="Proteomes" id="UP000576225"/>
    </source>
</evidence>
<evidence type="ECO:0000256" key="1">
    <source>
        <dbReference type="SAM" id="Phobius"/>
    </source>
</evidence>
<keyword evidence="1" id="KW-0812">Transmembrane</keyword>
<organism evidence="2 3">
    <name type="scientific">Victivallis vadensis</name>
    <dbReference type="NCBI Taxonomy" id="172901"/>
    <lineage>
        <taxon>Bacteria</taxon>
        <taxon>Pseudomonadati</taxon>
        <taxon>Lentisphaerota</taxon>
        <taxon>Lentisphaeria</taxon>
        <taxon>Victivallales</taxon>
        <taxon>Victivallaceae</taxon>
        <taxon>Victivallis</taxon>
    </lineage>
</organism>
<evidence type="ECO:0000313" key="2">
    <source>
        <dbReference type="EMBL" id="NMD88790.1"/>
    </source>
</evidence>
<dbReference type="AlphaFoldDB" id="A0A848B549"/>
<proteinExistence type="predicted"/>
<dbReference type="PANTHER" id="PTHR30093">
    <property type="entry name" value="GENERAL SECRETION PATHWAY PROTEIN G"/>
    <property type="match status" value="1"/>
</dbReference>
<dbReference type="InterPro" id="IPR045584">
    <property type="entry name" value="Pilin-like"/>
</dbReference>
<accession>A0A848B549</accession>